<feature type="region of interest" description="Disordered" evidence="1">
    <location>
        <begin position="84"/>
        <end position="109"/>
    </location>
</feature>
<evidence type="ECO:0000313" key="2">
    <source>
        <dbReference type="EMBL" id="SKC80146.1"/>
    </source>
</evidence>
<evidence type="ECO:0000256" key="1">
    <source>
        <dbReference type="SAM" id="MobiDB-lite"/>
    </source>
</evidence>
<name>A0A1T5LVW9_9GAMM</name>
<keyword evidence="3" id="KW-1185">Reference proteome</keyword>
<dbReference type="RefSeq" id="WP_079725637.1">
    <property type="nucleotide sequence ID" value="NZ_BMCL01000001.1"/>
</dbReference>
<accession>A0A1T5LVW9</accession>
<gene>
    <name evidence="2" type="ORF">SAMN06296058_3223</name>
</gene>
<dbReference type="Proteomes" id="UP000190341">
    <property type="component" value="Unassembled WGS sequence"/>
</dbReference>
<proteinExistence type="predicted"/>
<dbReference type="OrthoDB" id="489698at2"/>
<feature type="compositionally biased region" description="Basic and acidic residues" evidence="1">
    <location>
        <begin position="91"/>
        <end position="100"/>
    </location>
</feature>
<dbReference type="STRING" id="428993.SAMN06296058_3223"/>
<sequence length="227" mass="25057">MSKDPFADRLAKQMRYAQPMDPCERADAERAAYYAAFDRTVATLPQEKAQQVDLLASGIDKDDTWVLRNGAGFVIAKVRDPEAAPLAPAETKPDGADRRSAKPATKSGLTAREKSIVQYIFKKIKELSGKTSERVQSLDGRIKALETTNTIDAEVMKTLEEMSGRLEAIEQRGFRFVGKYQAPASYSRGDVVNYKGALWNCVVDAKVGDRPNTASHKWALMIAGVQE</sequence>
<organism evidence="2 3">
    <name type="scientific">Pseudoxanthomonas indica</name>
    <dbReference type="NCBI Taxonomy" id="428993"/>
    <lineage>
        <taxon>Bacteria</taxon>
        <taxon>Pseudomonadati</taxon>
        <taxon>Pseudomonadota</taxon>
        <taxon>Gammaproteobacteria</taxon>
        <taxon>Lysobacterales</taxon>
        <taxon>Lysobacteraceae</taxon>
        <taxon>Pseudoxanthomonas</taxon>
    </lineage>
</organism>
<dbReference type="AlphaFoldDB" id="A0A1T5LVW9"/>
<dbReference type="EMBL" id="FUZV01000002">
    <property type="protein sequence ID" value="SKC80146.1"/>
    <property type="molecule type" value="Genomic_DNA"/>
</dbReference>
<reference evidence="2 3" key="1">
    <citation type="submission" date="2017-02" db="EMBL/GenBank/DDBJ databases">
        <authorList>
            <person name="Peterson S.W."/>
        </authorList>
    </citation>
    <scope>NUCLEOTIDE SEQUENCE [LARGE SCALE GENOMIC DNA]</scope>
    <source>
        <strain evidence="2 3">P15</strain>
    </source>
</reference>
<evidence type="ECO:0000313" key="3">
    <source>
        <dbReference type="Proteomes" id="UP000190341"/>
    </source>
</evidence>
<protein>
    <recommendedName>
        <fullName evidence="4">Carbohydrate binding domain-containing protein</fullName>
    </recommendedName>
</protein>
<evidence type="ECO:0008006" key="4">
    <source>
        <dbReference type="Google" id="ProtNLM"/>
    </source>
</evidence>